<dbReference type="GO" id="GO:0005783">
    <property type="term" value="C:endoplasmic reticulum"/>
    <property type="evidence" value="ECO:0007669"/>
    <property type="project" value="UniProtKB-SubCell"/>
</dbReference>
<keyword evidence="8" id="KW-0675">Receptor</keyword>
<dbReference type="PANTHER" id="PTHR17600">
    <property type="entry name" value="MESODERM DEVELOPMENT CANDIDATE 2"/>
    <property type="match status" value="1"/>
</dbReference>
<feature type="signal peptide" evidence="7">
    <location>
        <begin position="1"/>
        <end position="21"/>
    </location>
</feature>
<evidence type="ECO:0000256" key="3">
    <source>
        <dbReference type="ARBA" id="ARBA00022687"/>
    </source>
</evidence>
<dbReference type="Gene3D" id="3.30.70.260">
    <property type="match status" value="1"/>
</dbReference>
<evidence type="ECO:0000256" key="1">
    <source>
        <dbReference type="ARBA" id="ARBA00004240"/>
    </source>
</evidence>
<keyword evidence="3" id="KW-0879">Wnt signaling pathway</keyword>
<keyword evidence="5" id="KW-0256">Endoplasmic reticulum</keyword>
<reference evidence="8" key="1">
    <citation type="journal article" date="2014" name="Insect Biochem. Mol. Biol.">
        <title>An insight into the sialome of the frog biting fly, Corethrella appendiculata.</title>
        <authorList>
            <person name="Ribeiro J.M.C."/>
            <person name="Chagas A.C."/>
            <person name="Pham V.M."/>
            <person name="Lounibos L.P."/>
            <person name="Calvo E."/>
        </authorList>
    </citation>
    <scope>NUCLEOTIDE SEQUENCE</scope>
    <source>
        <tissue evidence="8">Salivary glands</tissue>
    </source>
</reference>
<evidence type="ECO:0000256" key="6">
    <source>
        <dbReference type="ARBA" id="ARBA00023186"/>
    </source>
</evidence>
<protein>
    <submittedName>
        <fullName evidence="8">Putative chaperone for wingless signaling and trafficking of ldl receptor</fullName>
    </submittedName>
</protein>
<dbReference type="InterPro" id="IPR019330">
    <property type="entry name" value="MESD"/>
</dbReference>
<evidence type="ECO:0000256" key="2">
    <source>
        <dbReference type="ARBA" id="ARBA00011068"/>
    </source>
</evidence>
<evidence type="ECO:0000256" key="5">
    <source>
        <dbReference type="ARBA" id="ARBA00022824"/>
    </source>
</evidence>
<keyword evidence="6" id="KW-0143">Chaperone</keyword>
<evidence type="ECO:0000256" key="7">
    <source>
        <dbReference type="SAM" id="SignalP"/>
    </source>
</evidence>
<dbReference type="Gene3D" id="6.10.250.640">
    <property type="match status" value="1"/>
</dbReference>
<dbReference type="GO" id="GO:0016055">
    <property type="term" value="P:Wnt signaling pathway"/>
    <property type="evidence" value="ECO:0007669"/>
    <property type="project" value="UniProtKB-KW"/>
</dbReference>
<feature type="chain" id="PRO_5004660224" evidence="7">
    <location>
        <begin position="22"/>
        <end position="188"/>
    </location>
</feature>
<organism evidence="8">
    <name type="scientific">Corethrella appendiculata</name>
    <dbReference type="NCBI Taxonomy" id="1370023"/>
    <lineage>
        <taxon>Eukaryota</taxon>
        <taxon>Metazoa</taxon>
        <taxon>Ecdysozoa</taxon>
        <taxon>Arthropoda</taxon>
        <taxon>Hexapoda</taxon>
        <taxon>Insecta</taxon>
        <taxon>Pterygota</taxon>
        <taxon>Neoptera</taxon>
        <taxon>Endopterygota</taxon>
        <taxon>Diptera</taxon>
        <taxon>Nematocera</taxon>
        <taxon>Culicoidea</taxon>
        <taxon>Chaoboridae</taxon>
        <taxon>Corethrella</taxon>
    </lineage>
</organism>
<name>U5EXW9_9DIPT</name>
<dbReference type="GO" id="GO:0006457">
    <property type="term" value="P:protein folding"/>
    <property type="evidence" value="ECO:0007669"/>
    <property type="project" value="InterPro"/>
</dbReference>
<dbReference type="Pfam" id="PF10185">
    <property type="entry name" value="Mesd"/>
    <property type="match status" value="1"/>
</dbReference>
<keyword evidence="4 7" id="KW-0732">Signal</keyword>
<dbReference type="AlphaFoldDB" id="U5EXW9"/>
<evidence type="ECO:0000256" key="4">
    <source>
        <dbReference type="ARBA" id="ARBA00022729"/>
    </source>
</evidence>
<comment type="subcellular location">
    <subcellularLocation>
        <location evidence="1">Endoplasmic reticulum</location>
    </subcellularLocation>
</comment>
<comment type="similarity">
    <text evidence="2">Belongs to the MESD family.</text>
</comment>
<sequence>MFKKFIILNILLVFLLIGVQAKKHEGESKPQWAKKDIRDYTDADMERLLDQWEEDEEPLEEDELPEHLRTPPAVDMSKLDPSNPEAILQKSKKGRTLMAFVTVSGNPTRDEADEITKLWQTSLWNSHRQAERYMISDDRAIFLFKDGQLAWEAKDFLIQQERCARVTIENKDYPGLGSKDEFGNKDEL</sequence>
<dbReference type="PANTHER" id="PTHR17600:SF2">
    <property type="entry name" value="LRP CHAPERONE MESD"/>
    <property type="match status" value="1"/>
</dbReference>
<evidence type="ECO:0000313" key="8">
    <source>
        <dbReference type="EMBL" id="JAB59141.1"/>
    </source>
</evidence>
<dbReference type="FunFam" id="3.30.70.260:FF:000031">
    <property type="entry name" value="LDLR chaperone MESD"/>
    <property type="match status" value="1"/>
</dbReference>
<accession>U5EXW9</accession>
<proteinExistence type="evidence at transcript level"/>
<dbReference type="EMBL" id="GANO01000730">
    <property type="protein sequence ID" value="JAB59141.1"/>
    <property type="molecule type" value="mRNA"/>
</dbReference>